<protein>
    <submittedName>
        <fullName evidence="1">Uncharacterized protein</fullName>
    </submittedName>
</protein>
<evidence type="ECO:0000313" key="1">
    <source>
        <dbReference type="EMBL" id="KAH0754161.1"/>
    </source>
</evidence>
<name>A0ABQ7USQ6_SOLTU</name>
<evidence type="ECO:0000313" key="2">
    <source>
        <dbReference type="Proteomes" id="UP000826656"/>
    </source>
</evidence>
<sequence>MSQLVVEQSQLKHELEEMTVPVSNKDAEIALLKAQMKNGSLLAQNVDLQEKPIKAHDMANDRFTLIQSLIQRPPSS</sequence>
<dbReference type="EMBL" id="JAIVGD010000018">
    <property type="protein sequence ID" value="KAH0754161.1"/>
    <property type="molecule type" value="Genomic_DNA"/>
</dbReference>
<gene>
    <name evidence="1" type="ORF">KY290_024431</name>
</gene>
<organism evidence="1 2">
    <name type="scientific">Solanum tuberosum</name>
    <name type="common">Potato</name>
    <dbReference type="NCBI Taxonomy" id="4113"/>
    <lineage>
        <taxon>Eukaryota</taxon>
        <taxon>Viridiplantae</taxon>
        <taxon>Streptophyta</taxon>
        <taxon>Embryophyta</taxon>
        <taxon>Tracheophyta</taxon>
        <taxon>Spermatophyta</taxon>
        <taxon>Magnoliopsida</taxon>
        <taxon>eudicotyledons</taxon>
        <taxon>Gunneridae</taxon>
        <taxon>Pentapetalae</taxon>
        <taxon>asterids</taxon>
        <taxon>lamiids</taxon>
        <taxon>Solanales</taxon>
        <taxon>Solanaceae</taxon>
        <taxon>Solanoideae</taxon>
        <taxon>Solaneae</taxon>
        <taxon>Solanum</taxon>
    </lineage>
</organism>
<keyword evidence="2" id="KW-1185">Reference proteome</keyword>
<proteinExistence type="predicted"/>
<accession>A0ABQ7USQ6</accession>
<comment type="caution">
    <text evidence="1">The sequence shown here is derived from an EMBL/GenBank/DDBJ whole genome shotgun (WGS) entry which is preliminary data.</text>
</comment>
<reference evidence="1 2" key="1">
    <citation type="journal article" date="2021" name="bioRxiv">
        <title>Chromosome-scale and haplotype-resolved genome assembly of a tetraploid potato cultivar.</title>
        <authorList>
            <person name="Sun H."/>
            <person name="Jiao W.-B."/>
            <person name="Krause K."/>
            <person name="Campoy J.A."/>
            <person name="Goel M."/>
            <person name="Folz-Donahue K."/>
            <person name="Kukat C."/>
            <person name="Huettel B."/>
            <person name="Schneeberger K."/>
        </authorList>
    </citation>
    <scope>NUCLEOTIDE SEQUENCE [LARGE SCALE GENOMIC DNA]</scope>
    <source>
        <strain evidence="1">SolTubOtavaFocal</strain>
        <tissue evidence="1">Leaves</tissue>
    </source>
</reference>
<dbReference type="Proteomes" id="UP000826656">
    <property type="component" value="Unassembled WGS sequence"/>
</dbReference>